<sequence length="57" mass="6591">MFDIGSKDKWARSNQRSNTAAAEGLAFCNALFEVERKWKDETPEQRYEARLAESQPI</sequence>
<dbReference type="Proteomes" id="UP000295636">
    <property type="component" value="Unassembled WGS sequence"/>
</dbReference>
<reference evidence="1 2" key="1">
    <citation type="submission" date="2019-03" db="EMBL/GenBank/DDBJ databases">
        <title>This is whole genome sequence of Paenibacillus sp MS74 strain.</title>
        <authorList>
            <person name="Trinh H.N."/>
        </authorList>
    </citation>
    <scope>NUCLEOTIDE SEQUENCE [LARGE SCALE GENOMIC DNA]</scope>
    <source>
        <strain evidence="1 2">MS74</strain>
    </source>
</reference>
<gene>
    <name evidence="1" type="ORF">E1757_24985</name>
</gene>
<organism evidence="1 2">
    <name type="scientific">Paenibacillus piri</name>
    <dbReference type="NCBI Taxonomy" id="2547395"/>
    <lineage>
        <taxon>Bacteria</taxon>
        <taxon>Bacillati</taxon>
        <taxon>Bacillota</taxon>
        <taxon>Bacilli</taxon>
        <taxon>Bacillales</taxon>
        <taxon>Paenibacillaceae</taxon>
        <taxon>Paenibacillus</taxon>
    </lineage>
</organism>
<name>A0A4R5KHB9_9BACL</name>
<dbReference type="AlphaFoldDB" id="A0A4R5KHB9"/>
<evidence type="ECO:0000313" key="1">
    <source>
        <dbReference type="EMBL" id="TDF94148.1"/>
    </source>
</evidence>
<evidence type="ECO:0000313" key="2">
    <source>
        <dbReference type="Proteomes" id="UP000295636"/>
    </source>
</evidence>
<keyword evidence="2" id="KW-1185">Reference proteome</keyword>
<protein>
    <submittedName>
        <fullName evidence="1">Uncharacterized protein</fullName>
    </submittedName>
</protein>
<comment type="caution">
    <text evidence="1">The sequence shown here is derived from an EMBL/GenBank/DDBJ whole genome shotgun (WGS) entry which is preliminary data.</text>
</comment>
<proteinExistence type="predicted"/>
<dbReference type="OrthoDB" id="9760067at2"/>
<dbReference type="EMBL" id="SMRT01000014">
    <property type="protein sequence ID" value="TDF94148.1"/>
    <property type="molecule type" value="Genomic_DNA"/>
</dbReference>
<accession>A0A4R5KHB9</accession>